<feature type="compositionally biased region" description="Basic and acidic residues" evidence="1">
    <location>
        <begin position="285"/>
        <end position="302"/>
    </location>
</feature>
<evidence type="ECO:0000313" key="3">
    <source>
        <dbReference type="Proteomes" id="UP000324800"/>
    </source>
</evidence>
<dbReference type="EMBL" id="SNRW01002971">
    <property type="protein sequence ID" value="KAA6391165.1"/>
    <property type="molecule type" value="Genomic_DNA"/>
</dbReference>
<dbReference type="Proteomes" id="UP000324800">
    <property type="component" value="Unassembled WGS sequence"/>
</dbReference>
<accession>A0A5J4W8Z2</accession>
<evidence type="ECO:0000313" key="2">
    <source>
        <dbReference type="EMBL" id="KAA6391165.1"/>
    </source>
</evidence>
<evidence type="ECO:0000256" key="1">
    <source>
        <dbReference type="SAM" id="MobiDB-lite"/>
    </source>
</evidence>
<reference evidence="2 3" key="1">
    <citation type="submission" date="2019-03" db="EMBL/GenBank/DDBJ databases">
        <title>Single cell metagenomics reveals metabolic interactions within the superorganism composed of flagellate Streblomastix strix and complex community of Bacteroidetes bacteria on its surface.</title>
        <authorList>
            <person name="Treitli S.C."/>
            <person name="Kolisko M."/>
            <person name="Husnik F."/>
            <person name="Keeling P."/>
            <person name="Hampl V."/>
        </authorList>
    </citation>
    <scope>NUCLEOTIDE SEQUENCE [LARGE SCALE GENOMIC DNA]</scope>
    <source>
        <strain evidence="2">ST1C</strain>
    </source>
</reference>
<proteinExistence type="predicted"/>
<sequence length="495" mass="57403">MFDLEGKGIITWGEIDLLFGVLLIPMSSQEDIKKWAHSEQKNGLNFQQFTELLGSSQFRRVIEKGINIHADEQVKTIEAALNLFISCDFSMANIHKAFSIFKMFENGGTGIDISQHDDIRRILKLCKRMLSPMRLEDYITSLGKPVPQRLLLSQFFDLLQLTITIPDFSDDEYAQEVLFAAKRMKEREMNAMYSNQERLDPQNDLKEQQKKRQMILNTLSPYSDGGFDERLDSGLPKQQQSKQEDQDGNVIIFTKDGRLDTRENDVLGTTNLLLEVRDLQQESKQKAVQDKFGKQQKQDDNKNTQQSQSLLDVTVKLNKKDNNIETKRIGASQRLYSKPKYRPKNYHSDKEISKNKQYYVYQDSNATYGLPRTKEQVVLEQRNQFTPNPDMLKHATFPHVVPQIPDHLLSESDGISIDPTDRDRLIRPSQDEPQSLCLIQATEAHPKPPPPFIPYDVVDSPYFRSQQSKQLKESLFIMRDEANQEIQRQRRLEEE</sequence>
<feature type="region of interest" description="Disordered" evidence="1">
    <location>
        <begin position="285"/>
        <end position="309"/>
    </location>
</feature>
<dbReference type="OrthoDB" id="10691751at2759"/>
<feature type="region of interest" description="Disordered" evidence="1">
    <location>
        <begin position="219"/>
        <end position="249"/>
    </location>
</feature>
<comment type="caution">
    <text evidence="2">The sequence shown here is derived from an EMBL/GenBank/DDBJ whole genome shotgun (WGS) entry which is preliminary data.</text>
</comment>
<gene>
    <name evidence="2" type="ORF">EZS28_013310</name>
</gene>
<name>A0A5J4W8Z2_9EUKA</name>
<evidence type="ECO:0008006" key="4">
    <source>
        <dbReference type="Google" id="ProtNLM"/>
    </source>
</evidence>
<protein>
    <recommendedName>
        <fullName evidence="4">EF-hand domain-containing protein</fullName>
    </recommendedName>
</protein>
<organism evidence="2 3">
    <name type="scientific">Streblomastix strix</name>
    <dbReference type="NCBI Taxonomy" id="222440"/>
    <lineage>
        <taxon>Eukaryota</taxon>
        <taxon>Metamonada</taxon>
        <taxon>Preaxostyla</taxon>
        <taxon>Oxymonadida</taxon>
        <taxon>Streblomastigidae</taxon>
        <taxon>Streblomastix</taxon>
    </lineage>
</organism>
<dbReference type="AlphaFoldDB" id="A0A5J4W8Z2"/>